<protein>
    <submittedName>
        <fullName evidence="1">Uncharacterized protein</fullName>
    </submittedName>
</protein>
<reference evidence="1" key="1">
    <citation type="submission" date="2021-01" db="UniProtKB">
        <authorList>
            <consortium name="EnsemblPlants"/>
        </authorList>
    </citation>
    <scope>IDENTIFICATION</scope>
</reference>
<dbReference type="AlphaFoldDB" id="A0A7N0TJQ2"/>
<accession>A0A7N0TJQ2</accession>
<dbReference type="Gramene" id="Kaladp0039s0176.1.v1.1">
    <property type="protein sequence ID" value="Kaladp0039s0176.1.v1.1.CDS.1"/>
    <property type="gene ID" value="Kaladp0039s0176.v1.1"/>
</dbReference>
<sequence length="72" mass="8310">MEEYYHQEAIPFTFREISSAATYSSLLLCSCPVLIKTFHSSCPTVESWIFLDTTKPNKHVQKFKSLKKPNNP</sequence>
<evidence type="ECO:0000313" key="1">
    <source>
        <dbReference type="EnsemblPlants" id="Kaladp0039s0176.1.v1.1.CDS.1"/>
    </source>
</evidence>
<evidence type="ECO:0000313" key="2">
    <source>
        <dbReference type="Proteomes" id="UP000594263"/>
    </source>
</evidence>
<organism evidence="1 2">
    <name type="scientific">Kalanchoe fedtschenkoi</name>
    <name type="common">Lavender scallops</name>
    <name type="synonym">South American air plant</name>
    <dbReference type="NCBI Taxonomy" id="63787"/>
    <lineage>
        <taxon>Eukaryota</taxon>
        <taxon>Viridiplantae</taxon>
        <taxon>Streptophyta</taxon>
        <taxon>Embryophyta</taxon>
        <taxon>Tracheophyta</taxon>
        <taxon>Spermatophyta</taxon>
        <taxon>Magnoliopsida</taxon>
        <taxon>eudicotyledons</taxon>
        <taxon>Gunneridae</taxon>
        <taxon>Pentapetalae</taxon>
        <taxon>Saxifragales</taxon>
        <taxon>Crassulaceae</taxon>
        <taxon>Kalanchoe</taxon>
    </lineage>
</organism>
<name>A0A7N0TJQ2_KALFE</name>
<dbReference type="Proteomes" id="UP000594263">
    <property type="component" value="Unplaced"/>
</dbReference>
<keyword evidence="2" id="KW-1185">Reference proteome</keyword>
<proteinExistence type="predicted"/>
<dbReference type="EnsemblPlants" id="Kaladp0039s0176.1.v1.1">
    <property type="protein sequence ID" value="Kaladp0039s0176.1.v1.1.CDS.1"/>
    <property type="gene ID" value="Kaladp0039s0176.v1.1"/>
</dbReference>